<name>A0ABY2NZ41_9LEPT</name>
<evidence type="ECO:0000259" key="1">
    <source>
        <dbReference type="Pfam" id="PF08241"/>
    </source>
</evidence>
<dbReference type="GO" id="GO:0008168">
    <property type="term" value="F:methyltransferase activity"/>
    <property type="evidence" value="ECO:0007669"/>
    <property type="project" value="UniProtKB-KW"/>
</dbReference>
<dbReference type="InterPro" id="IPR013216">
    <property type="entry name" value="Methyltransf_11"/>
</dbReference>
<evidence type="ECO:0000313" key="2">
    <source>
        <dbReference type="EMBL" id="TGM74273.1"/>
    </source>
</evidence>
<dbReference type="Proteomes" id="UP000297940">
    <property type="component" value="Unassembled WGS sequence"/>
</dbReference>
<dbReference type="InterPro" id="IPR029063">
    <property type="entry name" value="SAM-dependent_MTases_sf"/>
</dbReference>
<dbReference type="Gene3D" id="3.40.50.150">
    <property type="entry name" value="Vaccinia Virus protein VP39"/>
    <property type="match status" value="1"/>
</dbReference>
<dbReference type="GO" id="GO:0032259">
    <property type="term" value="P:methylation"/>
    <property type="evidence" value="ECO:0007669"/>
    <property type="project" value="UniProtKB-KW"/>
</dbReference>
<gene>
    <name evidence="2" type="ORF">EHR01_12280</name>
</gene>
<organism evidence="2 3">
    <name type="scientific">Leptospira mtsangambouensis</name>
    <dbReference type="NCBI Taxonomy" id="2484912"/>
    <lineage>
        <taxon>Bacteria</taxon>
        <taxon>Pseudomonadati</taxon>
        <taxon>Spirochaetota</taxon>
        <taxon>Spirochaetia</taxon>
        <taxon>Leptospirales</taxon>
        <taxon>Leptospiraceae</taxon>
        <taxon>Leptospira</taxon>
    </lineage>
</organism>
<protein>
    <submittedName>
        <fullName evidence="2">Class I SAM-dependent methyltransferase</fullName>
    </submittedName>
</protein>
<accession>A0ABY2NZ41</accession>
<reference evidence="3" key="1">
    <citation type="journal article" date="2019" name="PLoS Negl. Trop. Dis.">
        <title>Revisiting the worldwide diversity of Leptospira species in the environment.</title>
        <authorList>
            <person name="Vincent A.T."/>
            <person name="Schiettekatte O."/>
            <person name="Bourhy P."/>
            <person name="Veyrier F.J."/>
            <person name="Picardeau M."/>
        </authorList>
    </citation>
    <scope>NUCLEOTIDE SEQUENCE [LARGE SCALE GENOMIC DNA]</scope>
    <source>
        <strain evidence="3">201601298</strain>
    </source>
</reference>
<dbReference type="RefSeq" id="WP_135695044.1">
    <property type="nucleotide sequence ID" value="NZ_RQHK01000015.1"/>
</dbReference>
<dbReference type="Pfam" id="PF08241">
    <property type="entry name" value="Methyltransf_11"/>
    <property type="match status" value="1"/>
</dbReference>
<keyword evidence="2" id="KW-0489">Methyltransferase</keyword>
<sequence length="281" mass="32656">MTIISDSSAVNEDRILPQHQAVLTLLQTHLSDPQVSEYQWLDIACGQGQIIKYLDSNLDEKYRSKINFTAFEGDATYLKIVKEKAKALSLLKYNEKIGEIADFETLFPSLGNFNFITLINVVHELPPKLLASLLINILNRLTENGILYIFDMETLNPLELGAIPWKKHEIIEIIKTFYIEIETPSYIPEVSQWKFKSTQGWSYTLQRRHIKISHEEILKNKQRIITNVEKQIEKQIQIKFEMTKNILTAHTETDSETSEDKKHIYTSLYDFWALHKALGEK</sequence>
<keyword evidence="2" id="KW-0808">Transferase</keyword>
<comment type="caution">
    <text evidence="2">The sequence shown here is derived from an EMBL/GenBank/DDBJ whole genome shotgun (WGS) entry which is preliminary data.</text>
</comment>
<feature type="domain" description="Methyltransferase type 11" evidence="1">
    <location>
        <begin position="41"/>
        <end position="149"/>
    </location>
</feature>
<keyword evidence="3" id="KW-1185">Reference proteome</keyword>
<evidence type="ECO:0000313" key="3">
    <source>
        <dbReference type="Proteomes" id="UP000297940"/>
    </source>
</evidence>
<proteinExistence type="predicted"/>
<dbReference type="SUPFAM" id="SSF53335">
    <property type="entry name" value="S-adenosyl-L-methionine-dependent methyltransferases"/>
    <property type="match status" value="1"/>
</dbReference>
<dbReference type="EMBL" id="RQHK01000015">
    <property type="protein sequence ID" value="TGM74273.1"/>
    <property type="molecule type" value="Genomic_DNA"/>
</dbReference>
<dbReference type="CDD" id="cd02440">
    <property type="entry name" value="AdoMet_MTases"/>
    <property type="match status" value="1"/>
</dbReference>